<comment type="subcellular location">
    <subcellularLocation>
        <location evidence="1">Cytoplasmic vesicle</location>
        <location evidence="1">Clathrin-coated vesicle</location>
    </subcellularLocation>
    <subcellularLocation>
        <location evidence="2">Golgi apparatus</location>
    </subcellularLocation>
</comment>
<dbReference type="CDD" id="cd03571">
    <property type="entry name" value="ENTH"/>
    <property type="match status" value="1"/>
</dbReference>
<dbReference type="Proteomes" id="UP000317650">
    <property type="component" value="Chromosome 2"/>
</dbReference>
<dbReference type="GO" id="GO:0030125">
    <property type="term" value="C:clathrin vesicle coat"/>
    <property type="evidence" value="ECO:0007669"/>
    <property type="project" value="TreeGrafter"/>
</dbReference>
<dbReference type="Gene3D" id="1.25.40.90">
    <property type="match status" value="1"/>
</dbReference>
<dbReference type="PANTHER" id="PTHR12276:SF116">
    <property type="entry name" value="ENTH_VHS FAMILY PROTEIN"/>
    <property type="match status" value="1"/>
</dbReference>
<evidence type="ECO:0000256" key="5">
    <source>
        <dbReference type="SAM" id="MobiDB-lite"/>
    </source>
</evidence>
<dbReference type="GO" id="GO:0005768">
    <property type="term" value="C:endosome"/>
    <property type="evidence" value="ECO:0007669"/>
    <property type="project" value="TreeGrafter"/>
</dbReference>
<feature type="domain" description="ENTH" evidence="6">
    <location>
        <begin position="26"/>
        <end position="190"/>
    </location>
</feature>
<name>A0A4V4H2Q9_MUSBA</name>
<dbReference type="InterPro" id="IPR013809">
    <property type="entry name" value="ENTH"/>
</dbReference>
<dbReference type="PROSITE" id="PS50942">
    <property type="entry name" value="ENTH"/>
    <property type="match status" value="1"/>
</dbReference>
<dbReference type="SUPFAM" id="SSF48464">
    <property type="entry name" value="ENTH/VHS domain"/>
    <property type="match status" value="1"/>
</dbReference>
<dbReference type="GO" id="GO:0005886">
    <property type="term" value="C:plasma membrane"/>
    <property type="evidence" value="ECO:0007669"/>
    <property type="project" value="TreeGrafter"/>
</dbReference>
<keyword evidence="8" id="KW-1185">Reference proteome</keyword>
<comment type="caution">
    <text evidence="7">The sequence shown here is derived from an EMBL/GenBank/DDBJ whole genome shotgun (WGS) entry which is preliminary data.</text>
</comment>
<keyword evidence="4" id="KW-0968">Cytoplasmic vesicle</keyword>
<evidence type="ECO:0000313" key="7">
    <source>
        <dbReference type="EMBL" id="THU45346.1"/>
    </source>
</evidence>
<evidence type="ECO:0000256" key="4">
    <source>
        <dbReference type="ARBA" id="ARBA00023329"/>
    </source>
</evidence>
<evidence type="ECO:0000256" key="2">
    <source>
        <dbReference type="ARBA" id="ARBA00004555"/>
    </source>
</evidence>
<feature type="region of interest" description="Disordered" evidence="5">
    <location>
        <begin position="221"/>
        <end position="248"/>
    </location>
</feature>
<organism evidence="7 8">
    <name type="scientific">Musa balbisiana</name>
    <name type="common">Banana</name>
    <dbReference type="NCBI Taxonomy" id="52838"/>
    <lineage>
        <taxon>Eukaryota</taxon>
        <taxon>Viridiplantae</taxon>
        <taxon>Streptophyta</taxon>
        <taxon>Embryophyta</taxon>
        <taxon>Tracheophyta</taxon>
        <taxon>Spermatophyta</taxon>
        <taxon>Magnoliopsida</taxon>
        <taxon>Liliopsida</taxon>
        <taxon>Zingiberales</taxon>
        <taxon>Musaceae</taxon>
        <taxon>Musa</taxon>
    </lineage>
</organism>
<dbReference type="AlphaFoldDB" id="A0A4V4H2Q9"/>
<dbReference type="GO" id="GO:0006897">
    <property type="term" value="P:endocytosis"/>
    <property type="evidence" value="ECO:0007669"/>
    <property type="project" value="TreeGrafter"/>
</dbReference>
<dbReference type="GO" id="GO:0005794">
    <property type="term" value="C:Golgi apparatus"/>
    <property type="evidence" value="ECO:0007669"/>
    <property type="project" value="UniProtKB-SubCell"/>
</dbReference>
<reference evidence="7 8" key="1">
    <citation type="journal article" date="2019" name="Nat. Plants">
        <title>Genome sequencing of Musa balbisiana reveals subgenome evolution and function divergence in polyploid bananas.</title>
        <authorList>
            <person name="Yao X."/>
        </authorList>
    </citation>
    <scope>NUCLEOTIDE SEQUENCE [LARGE SCALE GENOMIC DNA]</scope>
    <source>
        <strain evidence="8">cv. DH-PKW</strain>
        <tissue evidence="7">Leaves</tissue>
    </source>
</reference>
<dbReference type="PANTHER" id="PTHR12276">
    <property type="entry name" value="EPSIN/ENT-RELATED"/>
    <property type="match status" value="1"/>
</dbReference>
<gene>
    <name evidence="7" type="ORF">C4D60_Mb02t16940</name>
</gene>
<dbReference type="Pfam" id="PF01417">
    <property type="entry name" value="ENTH"/>
    <property type="match status" value="1"/>
</dbReference>
<dbReference type="EMBL" id="PYDT01000011">
    <property type="protein sequence ID" value="THU45346.1"/>
    <property type="molecule type" value="Genomic_DNA"/>
</dbReference>
<dbReference type="InterPro" id="IPR008942">
    <property type="entry name" value="ENTH_VHS"/>
</dbReference>
<accession>A0A4V4H2Q9</accession>
<evidence type="ECO:0000256" key="1">
    <source>
        <dbReference type="ARBA" id="ARBA00004132"/>
    </source>
</evidence>
<evidence type="ECO:0000259" key="6">
    <source>
        <dbReference type="PROSITE" id="PS50942"/>
    </source>
</evidence>
<keyword evidence="3" id="KW-0333">Golgi apparatus</keyword>
<protein>
    <recommendedName>
        <fullName evidence="6">ENTH domain-containing protein</fullName>
    </recommendedName>
</protein>
<dbReference type="STRING" id="52838.A0A4V4H2Q9"/>
<proteinExistence type="predicted"/>
<dbReference type="SMART" id="SM00273">
    <property type="entry name" value="ENTH"/>
    <property type="match status" value="1"/>
</dbReference>
<dbReference type="GO" id="GO:0030276">
    <property type="term" value="F:clathrin binding"/>
    <property type="evidence" value="ECO:0007669"/>
    <property type="project" value="TreeGrafter"/>
</dbReference>
<evidence type="ECO:0000256" key="3">
    <source>
        <dbReference type="ARBA" id="ARBA00023034"/>
    </source>
</evidence>
<feature type="compositionally biased region" description="Basic and acidic residues" evidence="5">
    <location>
        <begin position="229"/>
        <end position="248"/>
    </location>
</feature>
<evidence type="ECO:0000313" key="8">
    <source>
        <dbReference type="Proteomes" id="UP000317650"/>
    </source>
</evidence>
<dbReference type="GO" id="GO:0005543">
    <property type="term" value="F:phospholipid binding"/>
    <property type="evidence" value="ECO:0007669"/>
    <property type="project" value="TreeGrafter"/>
</dbReference>
<sequence length="289" mass="33876">MANSFFHEFKRQTSRFLRSNIKTARLLLTDVTLAELLAEEATRTKPWPPRDTRTLRVISRAAFEVDDFWRVAEVLHKRFAFASCVLISFRMTCSQKAVIWRVDNVCVRFKRFDRKRWRKAFKAMILLEHLLTHGPLSFADELQSDKDVIQRMCNFQYVDERGHNWGLTVKKKAERVLKLLEKGPFLEEERDRLRKATRGIEGFDSFNFSWPLTITVEEATQNHRRSLHRQQDDAGTEERPSKEDSDDRLLQIENGGCSVGMKVHPAEELIPLLSCEEGRKIEVLSHQLF</sequence>